<dbReference type="NCBIfam" id="NF000658">
    <property type="entry name" value="PRK00029.1"/>
    <property type="match status" value="1"/>
</dbReference>
<feature type="binding site" evidence="8">
    <location>
        <position position="107"/>
    </location>
    <ligand>
        <name>ATP</name>
        <dbReference type="ChEBI" id="CHEBI:30616"/>
    </ligand>
</feature>
<comment type="similarity">
    <text evidence="1 8">Belongs to the SELO family.</text>
</comment>
<dbReference type="RefSeq" id="WP_006015050.1">
    <property type="nucleotide sequence ID" value="NZ_BAEQ01000065.1"/>
</dbReference>
<keyword evidence="8" id="KW-0464">Manganese</keyword>
<feature type="binding site" evidence="8">
    <location>
        <position position="256"/>
    </location>
    <ligand>
        <name>Mg(2+)</name>
        <dbReference type="ChEBI" id="CHEBI:18420"/>
    </ligand>
</feature>
<comment type="catalytic activity">
    <reaction evidence="8">
        <text>L-seryl-[protein] + ATP = 3-O-(5'-adenylyl)-L-seryl-[protein] + diphosphate</text>
        <dbReference type="Rhea" id="RHEA:58120"/>
        <dbReference type="Rhea" id="RHEA-COMP:9863"/>
        <dbReference type="Rhea" id="RHEA-COMP:15073"/>
        <dbReference type="ChEBI" id="CHEBI:29999"/>
        <dbReference type="ChEBI" id="CHEBI:30616"/>
        <dbReference type="ChEBI" id="CHEBI:33019"/>
        <dbReference type="ChEBI" id="CHEBI:142516"/>
        <dbReference type="EC" id="2.7.7.108"/>
    </reaction>
</comment>
<evidence type="ECO:0000256" key="4">
    <source>
        <dbReference type="ARBA" id="ARBA00022723"/>
    </source>
</evidence>
<feature type="binding site" evidence="8">
    <location>
        <position position="256"/>
    </location>
    <ligand>
        <name>ATP</name>
        <dbReference type="ChEBI" id="CHEBI:30616"/>
    </ligand>
</feature>
<dbReference type="EMBL" id="BAEQ01000065">
    <property type="protein sequence ID" value="GAC30628.1"/>
    <property type="molecule type" value="Genomic_DNA"/>
</dbReference>
<dbReference type="AlphaFoldDB" id="K6ZP14"/>
<keyword evidence="5 8" id="KW-0547">Nucleotide-binding</keyword>
<feature type="binding site" evidence="8">
    <location>
        <position position="247"/>
    </location>
    <ligand>
        <name>Mg(2+)</name>
        <dbReference type="ChEBI" id="CHEBI:18420"/>
    </ligand>
</feature>
<keyword evidence="7 8" id="KW-0460">Magnesium</keyword>
<dbReference type="HAMAP" id="MF_00692">
    <property type="entry name" value="SelO"/>
    <property type="match status" value="1"/>
</dbReference>
<evidence type="ECO:0000313" key="11">
    <source>
        <dbReference type="Proteomes" id="UP000006251"/>
    </source>
</evidence>
<comment type="catalytic activity">
    <reaction evidence="8">
        <text>L-histidyl-[protein] + UTP = N(tele)-(5'-uridylyl)-L-histidyl-[protein] + diphosphate</text>
        <dbReference type="Rhea" id="RHEA:83891"/>
        <dbReference type="Rhea" id="RHEA-COMP:9745"/>
        <dbReference type="Rhea" id="RHEA-COMP:20239"/>
        <dbReference type="ChEBI" id="CHEBI:29979"/>
        <dbReference type="ChEBI" id="CHEBI:33019"/>
        <dbReference type="ChEBI" id="CHEBI:46398"/>
        <dbReference type="ChEBI" id="CHEBI:233474"/>
    </reaction>
</comment>
<feature type="binding site" evidence="8">
    <location>
        <position position="87"/>
    </location>
    <ligand>
        <name>ATP</name>
        <dbReference type="ChEBI" id="CHEBI:30616"/>
    </ligand>
</feature>
<evidence type="ECO:0000256" key="9">
    <source>
        <dbReference type="SAM" id="MobiDB-lite"/>
    </source>
</evidence>
<dbReference type="PANTHER" id="PTHR32057">
    <property type="entry name" value="PROTEIN ADENYLYLTRANSFERASE SELO, MITOCHONDRIAL"/>
    <property type="match status" value="1"/>
</dbReference>
<sequence>MQLFHHYATELSAISSHVKPFPVTRARVAVRNESLAAELGIDLKELETDALLSALFSENGELQANSVAQKYGGHQFGQWNPNLGDGRGLLLGEIKAPNGAFWDLHLKGAGQTPYSRHADGRAVLRSTIREYLAGEALHVLGIPSSRSLCLLTSHEPVHREQRERGAMMIRTCQSHIRFGHFEYFHHSNQPQQLEALFNYSFKHHFPSCLNSPTPHRDMFQSIVTKTALMIAKWQAYGFNHGVMNTDNMSIHGITFDYGPYAFLDDFIPEYVCNSSDHTGRYAFDQQPSIGLWNLNALAHAFTPFLEIDEIKAVLTTYETTLVNEYQILMKRRLGLYEHTINDAQLVSEIDVLIAEWMTILEDEKADFHQSFRLVSEQLLSLESLDLSSISDNFVQADRVRQWCVNYHEIQQNLISLSDSSWAQIQQKMLAVNPKFVLRNHLVQEAIEAAEDDDFSIFEVLVKVLTSPFEDHPEFAHFSEPPANPQKGISLSCSS</sequence>
<evidence type="ECO:0000256" key="7">
    <source>
        <dbReference type="ARBA" id="ARBA00022842"/>
    </source>
</evidence>
<evidence type="ECO:0000256" key="5">
    <source>
        <dbReference type="ARBA" id="ARBA00022741"/>
    </source>
</evidence>
<organism evidence="10 11">
    <name type="scientific">Brumicola pallidula DSM 14239 = ACAM 615</name>
    <dbReference type="NCBI Taxonomy" id="1121922"/>
    <lineage>
        <taxon>Bacteria</taxon>
        <taxon>Pseudomonadati</taxon>
        <taxon>Pseudomonadota</taxon>
        <taxon>Gammaproteobacteria</taxon>
        <taxon>Alteromonadales</taxon>
        <taxon>Alteromonadaceae</taxon>
        <taxon>Brumicola</taxon>
    </lineage>
</organism>
<feature type="binding site" evidence="8">
    <location>
        <position position="119"/>
    </location>
    <ligand>
        <name>ATP</name>
        <dbReference type="ChEBI" id="CHEBI:30616"/>
    </ligand>
</feature>
<evidence type="ECO:0000256" key="2">
    <source>
        <dbReference type="ARBA" id="ARBA00022679"/>
    </source>
</evidence>
<comment type="cofactor">
    <cofactor evidence="8">
        <name>Mg(2+)</name>
        <dbReference type="ChEBI" id="CHEBI:18420"/>
    </cofactor>
    <cofactor evidence="8">
        <name>Mn(2+)</name>
        <dbReference type="ChEBI" id="CHEBI:29035"/>
    </cofactor>
</comment>
<proteinExistence type="inferred from homology"/>
<dbReference type="Pfam" id="PF02696">
    <property type="entry name" value="SelO"/>
    <property type="match status" value="1"/>
</dbReference>
<keyword evidence="3 8" id="KW-0548">Nucleotidyltransferase</keyword>
<evidence type="ECO:0000256" key="6">
    <source>
        <dbReference type="ARBA" id="ARBA00022840"/>
    </source>
</evidence>
<feature type="active site" description="Proton acceptor" evidence="8">
    <location>
        <position position="246"/>
    </location>
</feature>
<comment type="catalytic activity">
    <reaction evidence="8">
        <text>L-threonyl-[protein] + ATP = 3-O-(5'-adenylyl)-L-threonyl-[protein] + diphosphate</text>
        <dbReference type="Rhea" id="RHEA:54292"/>
        <dbReference type="Rhea" id="RHEA-COMP:11060"/>
        <dbReference type="Rhea" id="RHEA-COMP:13847"/>
        <dbReference type="ChEBI" id="CHEBI:30013"/>
        <dbReference type="ChEBI" id="CHEBI:30616"/>
        <dbReference type="ChEBI" id="CHEBI:33019"/>
        <dbReference type="ChEBI" id="CHEBI:138113"/>
        <dbReference type="EC" id="2.7.7.108"/>
    </reaction>
</comment>
<dbReference type="InterPro" id="IPR003846">
    <property type="entry name" value="SelO"/>
</dbReference>
<feature type="binding site" evidence="8">
    <location>
        <position position="84"/>
    </location>
    <ligand>
        <name>ATP</name>
        <dbReference type="ChEBI" id="CHEBI:30616"/>
    </ligand>
</feature>
<comment type="caution">
    <text evidence="10">The sequence shown here is derived from an EMBL/GenBank/DDBJ whole genome shotgun (WGS) entry which is preliminary data.</text>
</comment>
<feature type="binding site" evidence="8">
    <location>
        <position position="177"/>
    </location>
    <ligand>
        <name>ATP</name>
        <dbReference type="ChEBI" id="CHEBI:30616"/>
    </ligand>
</feature>
<reference evidence="11" key="1">
    <citation type="journal article" date="2014" name="Environ. Microbiol.">
        <title>Comparative genomics of the marine bacterial genus Glaciecola reveals the high degree of genomic diversity and genomic characteristic for cold adaptation.</title>
        <authorList>
            <person name="Qin Q.L."/>
            <person name="Xie B.B."/>
            <person name="Yu Y."/>
            <person name="Shu Y.L."/>
            <person name="Rong J.C."/>
            <person name="Zhang Y.J."/>
            <person name="Zhao D.L."/>
            <person name="Chen X.L."/>
            <person name="Zhang X.Y."/>
            <person name="Chen B."/>
            <person name="Zhou B.C."/>
            <person name="Zhang Y.Z."/>
        </authorList>
    </citation>
    <scope>NUCLEOTIDE SEQUENCE [LARGE SCALE GENOMIC DNA]</scope>
    <source>
        <strain evidence="11">ACAM 615</strain>
    </source>
</reference>
<keyword evidence="2 8" id="KW-0808">Transferase</keyword>
<keyword evidence="6 8" id="KW-0067">ATP-binding</keyword>
<dbReference type="STRING" id="1121922.GCA_000428905_03318"/>
<dbReference type="PANTHER" id="PTHR32057:SF14">
    <property type="entry name" value="PROTEIN ADENYLYLTRANSFERASE SELO, MITOCHONDRIAL"/>
    <property type="match status" value="1"/>
</dbReference>
<name>K6ZP14_9ALTE</name>
<feature type="binding site" evidence="8">
    <location>
        <position position="170"/>
    </location>
    <ligand>
        <name>ATP</name>
        <dbReference type="ChEBI" id="CHEBI:30616"/>
    </ligand>
</feature>
<evidence type="ECO:0000313" key="10">
    <source>
        <dbReference type="EMBL" id="GAC30628.1"/>
    </source>
</evidence>
<dbReference type="GO" id="GO:0030145">
    <property type="term" value="F:manganese ion binding"/>
    <property type="evidence" value="ECO:0007669"/>
    <property type="project" value="UniProtKB-UniRule"/>
</dbReference>
<dbReference type="EC" id="2.7.7.-" evidence="8"/>
<evidence type="ECO:0000256" key="8">
    <source>
        <dbReference type="HAMAP-Rule" id="MF_00692"/>
    </source>
</evidence>
<protein>
    <recommendedName>
        <fullName evidence="8">Protein nucleotidyltransferase YdiU</fullName>
        <ecNumber evidence="8">2.7.7.-</ecNumber>
    </recommendedName>
    <alternativeName>
        <fullName evidence="8">Protein adenylyltransferase YdiU</fullName>
        <ecNumber evidence="8">2.7.7.108</ecNumber>
    </alternativeName>
    <alternativeName>
        <fullName evidence="8">Protein uridylyltransferase YdiU</fullName>
        <ecNumber evidence="8">2.7.7.-</ecNumber>
    </alternativeName>
</protein>
<accession>K6ZP14</accession>
<comment type="catalytic activity">
    <reaction evidence="8">
        <text>L-tyrosyl-[protein] + UTP = O-(5'-uridylyl)-L-tyrosyl-[protein] + diphosphate</text>
        <dbReference type="Rhea" id="RHEA:83887"/>
        <dbReference type="Rhea" id="RHEA-COMP:10136"/>
        <dbReference type="Rhea" id="RHEA-COMP:20238"/>
        <dbReference type="ChEBI" id="CHEBI:33019"/>
        <dbReference type="ChEBI" id="CHEBI:46398"/>
        <dbReference type="ChEBI" id="CHEBI:46858"/>
        <dbReference type="ChEBI" id="CHEBI:90602"/>
    </reaction>
</comment>
<gene>
    <name evidence="8" type="primary">ydiU</name>
    <name evidence="8" type="synonym">selO</name>
    <name evidence="10" type="ORF">GPAL_3788</name>
</gene>
<feature type="binding site" evidence="8">
    <location>
        <position position="120"/>
    </location>
    <ligand>
        <name>ATP</name>
        <dbReference type="ChEBI" id="CHEBI:30616"/>
    </ligand>
</feature>
<dbReference type="EC" id="2.7.7.108" evidence="8"/>
<dbReference type="OrthoDB" id="9776281at2"/>
<comment type="catalytic activity">
    <reaction evidence="8">
        <text>L-tyrosyl-[protein] + ATP = O-(5'-adenylyl)-L-tyrosyl-[protein] + diphosphate</text>
        <dbReference type="Rhea" id="RHEA:54288"/>
        <dbReference type="Rhea" id="RHEA-COMP:10136"/>
        <dbReference type="Rhea" id="RHEA-COMP:13846"/>
        <dbReference type="ChEBI" id="CHEBI:30616"/>
        <dbReference type="ChEBI" id="CHEBI:33019"/>
        <dbReference type="ChEBI" id="CHEBI:46858"/>
        <dbReference type="ChEBI" id="CHEBI:83624"/>
        <dbReference type="EC" id="2.7.7.108"/>
    </reaction>
</comment>
<evidence type="ECO:0000256" key="3">
    <source>
        <dbReference type="ARBA" id="ARBA00022695"/>
    </source>
</evidence>
<keyword evidence="11" id="KW-1185">Reference proteome</keyword>
<feature type="region of interest" description="Disordered" evidence="9">
    <location>
        <begin position="474"/>
        <end position="494"/>
    </location>
</feature>
<keyword evidence="4 8" id="KW-0479">Metal-binding</keyword>
<dbReference type="GO" id="GO:0000287">
    <property type="term" value="F:magnesium ion binding"/>
    <property type="evidence" value="ECO:0007669"/>
    <property type="project" value="UniProtKB-UniRule"/>
</dbReference>
<dbReference type="Proteomes" id="UP000006251">
    <property type="component" value="Unassembled WGS sequence"/>
</dbReference>
<dbReference type="GO" id="GO:0005524">
    <property type="term" value="F:ATP binding"/>
    <property type="evidence" value="ECO:0007669"/>
    <property type="project" value="UniProtKB-UniRule"/>
</dbReference>
<comment type="function">
    <text evidence="8">Nucleotidyltransferase involved in the post-translational modification of proteins. It can catalyze the addition of adenosine monophosphate (AMP) or uridine monophosphate (UMP) to a protein, resulting in modifications known as AMPylation and UMPylation.</text>
</comment>
<dbReference type="GO" id="GO:0070733">
    <property type="term" value="F:AMPylase activity"/>
    <property type="evidence" value="ECO:0007669"/>
    <property type="project" value="UniProtKB-EC"/>
</dbReference>
<feature type="binding site" evidence="8">
    <location>
        <position position="86"/>
    </location>
    <ligand>
        <name>ATP</name>
        <dbReference type="ChEBI" id="CHEBI:30616"/>
    </ligand>
</feature>
<evidence type="ECO:0000256" key="1">
    <source>
        <dbReference type="ARBA" id="ARBA00009747"/>
    </source>
</evidence>
<comment type="catalytic activity">
    <reaction evidence="8">
        <text>L-seryl-[protein] + UTP = O-(5'-uridylyl)-L-seryl-[protein] + diphosphate</text>
        <dbReference type="Rhea" id="RHEA:64604"/>
        <dbReference type="Rhea" id="RHEA-COMP:9863"/>
        <dbReference type="Rhea" id="RHEA-COMP:16635"/>
        <dbReference type="ChEBI" id="CHEBI:29999"/>
        <dbReference type="ChEBI" id="CHEBI:33019"/>
        <dbReference type="ChEBI" id="CHEBI:46398"/>
        <dbReference type="ChEBI" id="CHEBI:156051"/>
    </reaction>
</comment>